<evidence type="ECO:0000259" key="13">
    <source>
        <dbReference type="PROSITE" id="PS50805"/>
    </source>
</evidence>
<dbReference type="AlphaFoldDB" id="A0A8I5TQE0"/>
<feature type="domain" description="C2H2-type" evidence="12">
    <location>
        <begin position="140"/>
        <end position="167"/>
    </location>
</feature>
<evidence type="ECO:0000256" key="2">
    <source>
        <dbReference type="ARBA" id="ARBA00006991"/>
    </source>
</evidence>
<dbReference type="Proteomes" id="UP000001595">
    <property type="component" value="Chromosome 19"/>
</dbReference>
<keyword evidence="8" id="KW-0238">DNA-binding</keyword>
<dbReference type="PANTHER" id="PTHR23234">
    <property type="entry name" value="ZNF44 PROTEIN"/>
    <property type="match status" value="1"/>
</dbReference>
<keyword evidence="10" id="KW-0539">Nucleus</keyword>
<dbReference type="PROSITE" id="PS00028">
    <property type="entry name" value="ZINC_FINGER_C2H2_1"/>
    <property type="match status" value="1"/>
</dbReference>
<keyword evidence="6" id="KW-0862">Zinc</keyword>
<dbReference type="FunFam" id="3.30.160.60:FF:000446">
    <property type="entry name" value="Zinc finger protein"/>
    <property type="match status" value="1"/>
</dbReference>
<evidence type="ECO:0000256" key="10">
    <source>
        <dbReference type="ARBA" id="ARBA00023242"/>
    </source>
</evidence>
<comment type="similarity">
    <text evidence="2">Belongs to the krueppel C2H2-type zinc-finger protein family.</text>
</comment>
<keyword evidence="5 11" id="KW-0863">Zinc-finger</keyword>
<keyword evidence="9" id="KW-0804">Transcription</keyword>
<evidence type="ECO:0000256" key="7">
    <source>
        <dbReference type="ARBA" id="ARBA00023015"/>
    </source>
</evidence>
<reference evidence="14 15" key="1">
    <citation type="submission" date="2008-02" db="EMBL/GenBank/DDBJ databases">
        <title>A 6x draft sequence assembly of the Pongo pygmaeus abelii genome.</title>
        <authorList>
            <person name="Wilson R.K."/>
            <person name="Mardis E."/>
        </authorList>
    </citation>
    <scope>NUCLEOTIDE SEQUENCE [LARGE SCALE GENOMIC DNA]</scope>
</reference>
<keyword evidence="3" id="KW-0479">Metal-binding</keyword>
<evidence type="ECO:0000256" key="11">
    <source>
        <dbReference type="PROSITE-ProRule" id="PRU00042"/>
    </source>
</evidence>
<dbReference type="Ensembl" id="ENSPPYT00000038194.1">
    <property type="protein sequence ID" value="ENSPPYP00000028689.1"/>
    <property type="gene ID" value="ENSPPYG00000031146.1"/>
</dbReference>
<dbReference type="SUPFAM" id="SSF57667">
    <property type="entry name" value="beta-beta-alpha zinc fingers"/>
    <property type="match status" value="2"/>
</dbReference>
<sequence length="203" mass="23624">MDSMIFEDVAVNFTQEEWALLGPSQKKLYRDVMWEIIRNLMSVGIKWEDWNIEDQYKNSRRNRRNHMAERLCECKDGQCGETFSLIPDGIMNKKTLPGVKPCESSVCGEGNMDHSSLNCYIRADTGHKSYECQERGEKPHKCKQCVKTFSCLHSFQTHEKPHTGEKPYDCKEWEKTFVSPQTVRRYRVVHSGDGPYKYGVLLS</sequence>
<feature type="domain" description="KRAB" evidence="13">
    <location>
        <begin position="4"/>
        <end position="95"/>
    </location>
</feature>
<evidence type="ECO:0000259" key="12">
    <source>
        <dbReference type="PROSITE" id="PS50157"/>
    </source>
</evidence>
<proteinExistence type="inferred from homology"/>
<reference evidence="14" key="2">
    <citation type="submission" date="2025-08" db="UniProtKB">
        <authorList>
            <consortium name="Ensembl"/>
        </authorList>
    </citation>
    <scope>IDENTIFICATION</scope>
</reference>
<dbReference type="GO" id="GO:0003677">
    <property type="term" value="F:DNA binding"/>
    <property type="evidence" value="ECO:0007669"/>
    <property type="project" value="UniProtKB-KW"/>
</dbReference>
<dbReference type="SUPFAM" id="SSF109640">
    <property type="entry name" value="KRAB domain (Kruppel-associated box)"/>
    <property type="match status" value="1"/>
</dbReference>
<feature type="domain" description="C2H2-type" evidence="12">
    <location>
        <begin position="168"/>
        <end position="195"/>
    </location>
</feature>
<dbReference type="PROSITE" id="PS50157">
    <property type="entry name" value="ZINC_FINGER_C2H2_2"/>
    <property type="match status" value="2"/>
</dbReference>
<evidence type="ECO:0000256" key="4">
    <source>
        <dbReference type="ARBA" id="ARBA00022737"/>
    </source>
</evidence>
<organism evidence="14 15">
    <name type="scientific">Pongo abelii</name>
    <name type="common">Sumatran orangutan</name>
    <name type="synonym">Pongo pygmaeus abelii</name>
    <dbReference type="NCBI Taxonomy" id="9601"/>
    <lineage>
        <taxon>Eukaryota</taxon>
        <taxon>Metazoa</taxon>
        <taxon>Chordata</taxon>
        <taxon>Craniata</taxon>
        <taxon>Vertebrata</taxon>
        <taxon>Euteleostomi</taxon>
        <taxon>Mammalia</taxon>
        <taxon>Eutheria</taxon>
        <taxon>Euarchontoglires</taxon>
        <taxon>Primates</taxon>
        <taxon>Haplorrhini</taxon>
        <taxon>Catarrhini</taxon>
        <taxon>Hominidae</taxon>
        <taxon>Pongo</taxon>
    </lineage>
</organism>
<dbReference type="Gene3D" id="6.10.140.140">
    <property type="match status" value="1"/>
</dbReference>
<dbReference type="InterPro" id="IPR036236">
    <property type="entry name" value="Znf_C2H2_sf"/>
</dbReference>
<evidence type="ECO:0000256" key="8">
    <source>
        <dbReference type="ARBA" id="ARBA00023125"/>
    </source>
</evidence>
<keyword evidence="7" id="KW-0805">Transcription regulation</keyword>
<evidence type="ECO:0000313" key="14">
    <source>
        <dbReference type="Ensembl" id="ENSPPYP00000028689.1"/>
    </source>
</evidence>
<dbReference type="InterPro" id="IPR013087">
    <property type="entry name" value="Znf_C2H2_type"/>
</dbReference>
<comment type="subcellular location">
    <subcellularLocation>
        <location evidence="1">Nucleus</location>
    </subcellularLocation>
</comment>
<dbReference type="GO" id="GO:0008270">
    <property type="term" value="F:zinc ion binding"/>
    <property type="evidence" value="ECO:0007669"/>
    <property type="project" value="UniProtKB-KW"/>
</dbReference>
<dbReference type="InterPro" id="IPR036051">
    <property type="entry name" value="KRAB_dom_sf"/>
</dbReference>
<dbReference type="InterPro" id="IPR050758">
    <property type="entry name" value="Znf_C2H2-type"/>
</dbReference>
<dbReference type="PANTHER" id="PTHR23234:SF10">
    <property type="entry name" value="RIKEN CDNA 6720489N17 GENE-RELATED"/>
    <property type="match status" value="1"/>
</dbReference>
<evidence type="ECO:0000256" key="5">
    <source>
        <dbReference type="ARBA" id="ARBA00022771"/>
    </source>
</evidence>
<evidence type="ECO:0000256" key="9">
    <source>
        <dbReference type="ARBA" id="ARBA00023163"/>
    </source>
</evidence>
<keyword evidence="4" id="KW-0677">Repeat</keyword>
<dbReference type="GO" id="GO:0005634">
    <property type="term" value="C:nucleus"/>
    <property type="evidence" value="ECO:0007669"/>
    <property type="project" value="UniProtKB-SubCell"/>
</dbReference>
<name>A0A8I5TQE0_PONAB</name>
<protein>
    <submittedName>
        <fullName evidence="14">Uncharacterized protein</fullName>
    </submittedName>
</protein>
<dbReference type="SMART" id="SM00349">
    <property type="entry name" value="KRAB"/>
    <property type="match status" value="1"/>
</dbReference>
<dbReference type="CDD" id="cd07765">
    <property type="entry name" value="KRAB_A-box"/>
    <property type="match status" value="1"/>
</dbReference>
<reference evidence="14" key="3">
    <citation type="submission" date="2025-09" db="UniProtKB">
        <authorList>
            <consortium name="Ensembl"/>
        </authorList>
    </citation>
    <scope>IDENTIFICATION</scope>
</reference>
<evidence type="ECO:0000256" key="6">
    <source>
        <dbReference type="ARBA" id="ARBA00022833"/>
    </source>
</evidence>
<dbReference type="PROSITE" id="PS50805">
    <property type="entry name" value="KRAB"/>
    <property type="match status" value="1"/>
</dbReference>
<evidence type="ECO:0000313" key="15">
    <source>
        <dbReference type="Proteomes" id="UP000001595"/>
    </source>
</evidence>
<evidence type="ECO:0000256" key="1">
    <source>
        <dbReference type="ARBA" id="ARBA00004123"/>
    </source>
</evidence>
<dbReference type="GO" id="GO:0006355">
    <property type="term" value="P:regulation of DNA-templated transcription"/>
    <property type="evidence" value="ECO:0007669"/>
    <property type="project" value="InterPro"/>
</dbReference>
<dbReference type="Gene3D" id="3.30.160.60">
    <property type="entry name" value="Classic Zinc Finger"/>
    <property type="match status" value="2"/>
</dbReference>
<accession>A0A8I5TQE0</accession>
<dbReference type="GeneTree" id="ENSGT00950000182755"/>
<keyword evidence="15" id="KW-1185">Reference proteome</keyword>
<dbReference type="Pfam" id="PF01352">
    <property type="entry name" value="KRAB"/>
    <property type="match status" value="1"/>
</dbReference>
<dbReference type="InterPro" id="IPR001909">
    <property type="entry name" value="KRAB"/>
</dbReference>
<dbReference type="OMA" id="CQNTECE"/>
<evidence type="ECO:0000256" key="3">
    <source>
        <dbReference type="ARBA" id="ARBA00022723"/>
    </source>
</evidence>